<dbReference type="GO" id="GO:0016853">
    <property type="term" value="F:isomerase activity"/>
    <property type="evidence" value="ECO:0007669"/>
    <property type="project" value="UniProtKB-KW"/>
</dbReference>
<evidence type="ECO:0000259" key="1">
    <source>
        <dbReference type="Pfam" id="PF11716"/>
    </source>
</evidence>
<dbReference type="InterPro" id="IPR024344">
    <property type="entry name" value="MDMPI_metal-binding"/>
</dbReference>
<name>A0ABS8Z7E3_9PSEU</name>
<dbReference type="Pfam" id="PF11716">
    <property type="entry name" value="MDMPI_N"/>
    <property type="match status" value="1"/>
</dbReference>
<dbReference type="Proteomes" id="UP001521150">
    <property type="component" value="Unassembled WGS sequence"/>
</dbReference>
<protein>
    <submittedName>
        <fullName evidence="2">Maleylpyruvate isomerase family mycothiol-dependent enzyme</fullName>
    </submittedName>
</protein>
<dbReference type="InterPro" id="IPR036527">
    <property type="entry name" value="SCP2_sterol-bd_dom_sf"/>
</dbReference>
<dbReference type="InterPro" id="IPR034660">
    <property type="entry name" value="DinB/YfiT-like"/>
</dbReference>
<dbReference type="SUPFAM" id="SSF55718">
    <property type="entry name" value="SCP-like"/>
    <property type="match status" value="1"/>
</dbReference>
<gene>
    <name evidence="2" type="ORF">LWC34_13335</name>
</gene>
<keyword evidence="3" id="KW-1185">Reference proteome</keyword>
<organism evidence="2 3">
    <name type="scientific">Kibdelosporangium philippinense</name>
    <dbReference type="NCBI Taxonomy" id="211113"/>
    <lineage>
        <taxon>Bacteria</taxon>
        <taxon>Bacillati</taxon>
        <taxon>Actinomycetota</taxon>
        <taxon>Actinomycetes</taxon>
        <taxon>Pseudonocardiales</taxon>
        <taxon>Pseudonocardiaceae</taxon>
        <taxon>Kibdelosporangium</taxon>
    </lineage>
</organism>
<evidence type="ECO:0000313" key="3">
    <source>
        <dbReference type="Proteomes" id="UP001521150"/>
    </source>
</evidence>
<dbReference type="RefSeq" id="WP_233725363.1">
    <property type="nucleotide sequence ID" value="NZ_JAJVCN010000001.1"/>
</dbReference>
<comment type="caution">
    <text evidence="2">The sequence shown here is derived from an EMBL/GenBank/DDBJ whole genome shotgun (WGS) entry which is preliminary data.</text>
</comment>
<sequence>MAVNLNVIFAGHARLANLIAGLTDSQTRADSALPGWSRGHVLTHLAEHAKALKRQASYALDGKLVDMYDGGLPRRAADIEAGSSRPASVLVDEVVQSAKDLETTWAAVGPEDWARPVKYRDGTLEGTFLARWREVEIHSADLNLGPVAWSPEFCDYIIDFMAPRVPPGISLVLPDRTLGVGEPVRVAGDLPDIAAWLAGRGDDGVTVTRPTELGPWP</sequence>
<dbReference type="NCBIfam" id="TIGR03083">
    <property type="entry name" value="maleylpyruvate isomerase family mycothiol-dependent enzyme"/>
    <property type="match status" value="1"/>
</dbReference>
<dbReference type="SUPFAM" id="SSF109854">
    <property type="entry name" value="DinB/YfiT-like putative metalloenzymes"/>
    <property type="match status" value="1"/>
</dbReference>
<dbReference type="Gene3D" id="1.20.120.450">
    <property type="entry name" value="dinb family like domain"/>
    <property type="match status" value="1"/>
</dbReference>
<evidence type="ECO:0000313" key="2">
    <source>
        <dbReference type="EMBL" id="MCE7003803.1"/>
    </source>
</evidence>
<feature type="domain" description="Mycothiol-dependent maleylpyruvate isomerase metal-binding" evidence="1">
    <location>
        <begin position="10"/>
        <end position="142"/>
    </location>
</feature>
<dbReference type="InterPro" id="IPR017517">
    <property type="entry name" value="Maleyloyr_isom"/>
</dbReference>
<keyword evidence="2" id="KW-0413">Isomerase</keyword>
<reference evidence="2 3" key="1">
    <citation type="submission" date="2021-12" db="EMBL/GenBank/DDBJ databases">
        <title>Genome sequence of Kibdelosporangium philippinense ATCC 49844.</title>
        <authorList>
            <person name="Fedorov E.A."/>
            <person name="Omeragic M."/>
            <person name="Shalygina K.F."/>
            <person name="Maclea K.S."/>
        </authorList>
    </citation>
    <scope>NUCLEOTIDE SEQUENCE [LARGE SCALE GENOMIC DNA]</scope>
    <source>
        <strain evidence="2 3">ATCC 49844</strain>
    </source>
</reference>
<proteinExistence type="predicted"/>
<accession>A0ABS8Z7E3</accession>
<dbReference type="EMBL" id="JAJVCN010000001">
    <property type="protein sequence ID" value="MCE7003803.1"/>
    <property type="molecule type" value="Genomic_DNA"/>
</dbReference>
<dbReference type="Gene3D" id="3.30.1050.20">
    <property type="match status" value="1"/>
</dbReference>